<keyword evidence="2" id="KW-1185">Reference proteome</keyword>
<protein>
    <submittedName>
        <fullName evidence="1">Uncharacterized protein</fullName>
    </submittedName>
</protein>
<evidence type="ECO:0000313" key="2">
    <source>
        <dbReference type="Proteomes" id="UP000029052"/>
    </source>
</evidence>
<comment type="caution">
    <text evidence="1">The sequence shown here is derived from an EMBL/GenBank/DDBJ whole genome shotgun (WGS) entry which is preliminary data.</text>
</comment>
<dbReference type="Proteomes" id="UP000029052">
    <property type="component" value="Unassembled WGS sequence"/>
</dbReference>
<gene>
    <name evidence="1" type="ORF">BMAGN_1468</name>
</gene>
<proteinExistence type="predicted"/>
<accession>A0A087B6A8</accession>
<dbReference type="AlphaFoldDB" id="A0A087B6A8"/>
<organism evidence="1 2">
    <name type="scientific">Bifidobacterium magnum</name>
    <dbReference type="NCBI Taxonomy" id="1692"/>
    <lineage>
        <taxon>Bacteria</taxon>
        <taxon>Bacillati</taxon>
        <taxon>Actinomycetota</taxon>
        <taxon>Actinomycetes</taxon>
        <taxon>Bifidobacteriales</taxon>
        <taxon>Bifidobacteriaceae</taxon>
        <taxon>Bifidobacterium</taxon>
    </lineage>
</organism>
<sequence length="110" mass="12612">MADLLDIGVLQIKLWEKPDGKPAPDTAWRLLEALMIEHETMISTALEQIHEQGSKDQPITLMYYRDKNMFAAQHPVEDADGWQMANTRIRDIVARLTAEGYEVNIVYPTE</sequence>
<dbReference type="EMBL" id="JGZB01000013">
    <property type="protein sequence ID" value="KFI66558.1"/>
    <property type="molecule type" value="Genomic_DNA"/>
</dbReference>
<evidence type="ECO:0000313" key="1">
    <source>
        <dbReference type="EMBL" id="KFI66558.1"/>
    </source>
</evidence>
<name>A0A087B6A8_9BIFI</name>
<reference evidence="1 2" key="1">
    <citation type="submission" date="2014-03" db="EMBL/GenBank/DDBJ databases">
        <title>Genomics of Bifidobacteria.</title>
        <authorList>
            <person name="Ventura M."/>
            <person name="Milani C."/>
            <person name="Lugli G.A."/>
        </authorList>
    </citation>
    <scope>NUCLEOTIDE SEQUENCE [LARGE SCALE GENOMIC DNA]</scope>
    <source>
        <strain evidence="1 2">LMG 11591</strain>
    </source>
</reference>